<dbReference type="Proteomes" id="UP000271031">
    <property type="component" value="Unassembled WGS sequence"/>
</dbReference>
<dbReference type="RefSeq" id="WP_122919520.1">
    <property type="nucleotide sequence ID" value="NZ_RHHQ01000015.1"/>
</dbReference>
<dbReference type="AlphaFoldDB" id="A0A3M8DCK0"/>
<evidence type="ECO:0000313" key="2">
    <source>
        <dbReference type="Proteomes" id="UP000271031"/>
    </source>
</evidence>
<proteinExistence type="predicted"/>
<evidence type="ECO:0008006" key="3">
    <source>
        <dbReference type="Google" id="ProtNLM"/>
    </source>
</evidence>
<organism evidence="1 2">
    <name type="scientific">Brevibacillus fluminis</name>
    <dbReference type="NCBI Taxonomy" id="511487"/>
    <lineage>
        <taxon>Bacteria</taxon>
        <taxon>Bacillati</taxon>
        <taxon>Bacillota</taxon>
        <taxon>Bacilli</taxon>
        <taxon>Bacillales</taxon>
        <taxon>Paenibacillaceae</taxon>
        <taxon>Brevibacillus</taxon>
    </lineage>
</organism>
<name>A0A3M8DCK0_9BACL</name>
<gene>
    <name evidence="1" type="ORF">EDM56_19160</name>
</gene>
<protein>
    <recommendedName>
        <fullName evidence="3">SPOR domain-containing protein</fullName>
    </recommendedName>
</protein>
<comment type="caution">
    <text evidence="1">The sequence shown here is derived from an EMBL/GenBank/DDBJ whole genome shotgun (WGS) entry which is preliminary data.</text>
</comment>
<dbReference type="EMBL" id="RHHQ01000015">
    <property type="protein sequence ID" value="RNB85035.1"/>
    <property type="molecule type" value="Genomic_DNA"/>
</dbReference>
<reference evidence="1 2" key="1">
    <citation type="submission" date="2018-10" db="EMBL/GenBank/DDBJ databases">
        <title>Phylogenomics of Brevibacillus.</title>
        <authorList>
            <person name="Dunlap C."/>
        </authorList>
    </citation>
    <scope>NUCLEOTIDE SEQUENCE [LARGE SCALE GENOMIC DNA]</scope>
    <source>
        <strain evidence="1 2">JCM 15716</strain>
    </source>
</reference>
<sequence>MWTNWVTIHESFGLPRVAQDCRTFLENNGIRVRLQLSRKQTSVYYLLQVPKAQEGAARELLTRFRKNL</sequence>
<keyword evidence="2" id="KW-1185">Reference proteome</keyword>
<dbReference type="OrthoDB" id="2469109at2"/>
<evidence type="ECO:0000313" key="1">
    <source>
        <dbReference type="EMBL" id="RNB85035.1"/>
    </source>
</evidence>
<accession>A0A3M8DCK0</accession>